<name>T1D501_9ZZZZ</name>
<dbReference type="InterPro" id="IPR017932">
    <property type="entry name" value="GATase_2_dom"/>
</dbReference>
<gene>
    <name evidence="3" type="ORF">B1B_01592</name>
</gene>
<keyword evidence="3" id="KW-0808">Transferase</keyword>
<dbReference type="InterPro" id="IPR026869">
    <property type="entry name" value="EgtC-like"/>
</dbReference>
<feature type="domain" description="Glutamine amidotransferase type-2" evidence="2">
    <location>
        <begin position="2"/>
        <end position="287"/>
    </location>
</feature>
<evidence type="ECO:0000256" key="1">
    <source>
        <dbReference type="ARBA" id="ARBA00022962"/>
    </source>
</evidence>
<dbReference type="SUPFAM" id="SSF56235">
    <property type="entry name" value="N-terminal nucleophile aminohydrolases (Ntn hydrolases)"/>
    <property type="match status" value="1"/>
</dbReference>
<dbReference type="PANTHER" id="PTHR43187">
    <property type="entry name" value="GLUTAMINE AMIDOTRANSFERASE DUG3-RELATED"/>
    <property type="match status" value="1"/>
</dbReference>
<dbReference type="PROSITE" id="PS51278">
    <property type="entry name" value="GATASE_TYPE_2"/>
    <property type="match status" value="1"/>
</dbReference>
<protein>
    <submittedName>
        <fullName evidence="3">Glutamine amidotransferase class-II</fullName>
    </submittedName>
</protein>
<organism evidence="3">
    <name type="scientific">mine drainage metagenome</name>
    <dbReference type="NCBI Taxonomy" id="410659"/>
    <lineage>
        <taxon>unclassified sequences</taxon>
        <taxon>metagenomes</taxon>
        <taxon>ecological metagenomes</taxon>
    </lineage>
</organism>
<comment type="caution">
    <text evidence="3">The sequence shown here is derived from an EMBL/GenBank/DDBJ whole genome shotgun (WGS) entry which is preliminary data.</text>
</comment>
<evidence type="ECO:0000313" key="3">
    <source>
        <dbReference type="EMBL" id="EQD76574.1"/>
    </source>
</evidence>
<sequence>MCRLFGQLTVADLPAHAWLLDSERSLFRQSNASPETAQADGWGIAWYEPDGRIHIEKGVEGAFALSERTHFERASRDARGTLIIGHLRHASNPLGLPREKLLALENSQPFHGSKDIFAHNGAIPLPTQTRPYLGRFAADVRGVNDSEVLFWLLAHHVEGSGNPLEAYARTVEDLVQVWEANGRPGTAPYSGLNVLYAPGPEELWAFCHWKGDVGCGLLASDRPYYEMTYREEPGHLVVGSEPFDGRAGWTSLANGHYLAARREGHRLRVRTGSIPLSASAFAPISPA</sequence>
<dbReference type="Pfam" id="PF13230">
    <property type="entry name" value="GATase_4"/>
    <property type="match status" value="1"/>
</dbReference>
<proteinExistence type="predicted"/>
<dbReference type="InterPro" id="IPR029055">
    <property type="entry name" value="Ntn_hydrolases_N"/>
</dbReference>
<evidence type="ECO:0000259" key="2">
    <source>
        <dbReference type="PROSITE" id="PS51278"/>
    </source>
</evidence>
<reference evidence="3" key="2">
    <citation type="journal article" date="2014" name="ISME J.">
        <title>Microbial stratification in low pH oxic and suboxic macroscopic growths along an acid mine drainage.</title>
        <authorList>
            <person name="Mendez-Garcia C."/>
            <person name="Mesa V."/>
            <person name="Sprenger R.R."/>
            <person name="Richter M."/>
            <person name="Diez M.S."/>
            <person name="Solano J."/>
            <person name="Bargiela R."/>
            <person name="Golyshina O.V."/>
            <person name="Manteca A."/>
            <person name="Ramos J.L."/>
            <person name="Gallego J.R."/>
            <person name="Llorente I."/>
            <person name="Martins Dos Santos V.A."/>
            <person name="Jensen O.N."/>
            <person name="Pelaez A.I."/>
            <person name="Sanchez J."/>
            <person name="Ferrer M."/>
        </authorList>
    </citation>
    <scope>NUCLEOTIDE SEQUENCE</scope>
</reference>
<dbReference type="CDD" id="cd01908">
    <property type="entry name" value="YafJ"/>
    <property type="match status" value="1"/>
</dbReference>
<dbReference type="EMBL" id="AUZY01001025">
    <property type="protein sequence ID" value="EQD76574.1"/>
    <property type="molecule type" value="Genomic_DNA"/>
</dbReference>
<dbReference type="GO" id="GO:0016740">
    <property type="term" value="F:transferase activity"/>
    <property type="evidence" value="ECO:0007669"/>
    <property type="project" value="UniProtKB-KW"/>
</dbReference>
<dbReference type="PANTHER" id="PTHR43187:SF1">
    <property type="entry name" value="GLUTAMINE AMIDOTRANSFERASE DUG3-RELATED"/>
    <property type="match status" value="1"/>
</dbReference>
<accession>T1D501</accession>
<dbReference type="Gene3D" id="3.60.20.10">
    <property type="entry name" value="Glutamine Phosphoribosylpyrophosphate, subunit 1, domain 1"/>
    <property type="match status" value="1"/>
</dbReference>
<reference evidence="3" key="1">
    <citation type="submission" date="2013-08" db="EMBL/GenBank/DDBJ databases">
        <authorList>
            <person name="Mendez C."/>
            <person name="Richter M."/>
            <person name="Ferrer M."/>
            <person name="Sanchez J."/>
        </authorList>
    </citation>
    <scope>NUCLEOTIDE SEQUENCE</scope>
</reference>
<dbReference type="InterPro" id="IPR052373">
    <property type="entry name" value="Gamma-glu_amide_hydrolase"/>
</dbReference>
<keyword evidence="1 3" id="KW-0315">Glutamine amidotransferase</keyword>
<dbReference type="AlphaFoldDB" id="T1D501"/>